<dbReference type="Proteomes" id="UP000094769">
    <property type="component" value="Unassembled WGS sequence"/>
</dbReference>
<accession>A0A7Z1AH49</accession>
<dbReference type="GO" id="GO:0006744">
    <property type="term" value="P:ubiquinone biosynthetic process"/>
    <property type="evidence" value="ECO:0007669"/>
    <property type="project" value="UniProtKB-UniRule"/>
</dbReference>
<comment type="function">
    <text evidence="1">Required for efficient ubiquinone (coenzyme Q) biosynthesis. UbiK is probably an accessory factor of Ubi enzymes and facilitates ubiquinone biosynthesis by acting as an assembly factor, a targeting factor, or both.</text>
</comment>
<dbReference type="PANTHER" id="PTHR38040:SF1">
    <property type="entry name" value="UBIQUINONE BIOSYNTHESIS ACCESSORY FACTOR UBIK"/>
    <property type="match status" value="1"/>
</dbReference>
<protein>
    <recommendedName>
        <fullName evidence="1">Ubiquinone biosynthesis accessory factor UbiK</fullName>
    </recommendedName>
</protein>
<dbReference type="PANTHER" id="PTHR38040">
    <property type="entry name" value="UBIQUINONE BIOSYNTHESIS ACCESSORY FACTOR UBIK"/>
    <property type="match status" value="1"/>
</dbReference>
<comment type="similarity">
    <text evidence="1">Belongs to the UbiK family.</text>
</comment>
<name>A0A7Z1AH49_9GAMM</name>
<comment type="caution">
    <text evidence="2">The sequence shown here is derived from an EMBL/GenBank/DDBJ whole genome shotgun (WGS) entry which is preliminary data.</text>
</comment>
<dbReference type="InterPro" id="IPR007475">
    <property type="entry name" value="UbiK"/>
</dbReference>
<reference evidence="2 3" key="1">
    <citation type="submission" date="2016-06" db="EMBL/GenBank/DDBJ databases">
        <title>Genome sequence of endosymbiont of Candidatus Endolucinida thiodiazotropha.</title>
        <authorList>
            <person name="Poehlein A."/>
            <person name="Koenig S."/>
            <person name="Heiden S.E."/>
            <person name="Thuermer A."/>
            <person name="Voget S."/>
            <person name="Daniel R."/>
            <person name="Markert S."/>
            <person name="Gros O."/>
            <person name="Schweder T."/>
        </authorList>
    </citation>
    <scope>NUCLEOTIDE SEQUENCE [LARGE SCALE GENOMIC DNA]</scope>
    <source>
        <strain evidence="2 3">COS</strain>
    </source>
</reference>
<keyword evidence="3" id="KW-1185">Reference proteome</keyword>
<comment type="subcellular location">
    <subcellularLocation>
        <location evidence="1">Cytoplasm</location>
    </subcellularLocation>
</comment>
<dbReference type="HAMAP" id="MF_02216">
    <property type="entry name" value="UbiK"/>
    <property type="match status" value="1"/>
</dbReference>
<dbReference type="NCBIfam" id="NF047835">
    <property type="entry name" value="UbiqAccUbiK"/>
    <property type="match status" value="1"/>
</dbReference>
<keyword evidence="1" id="KW-0963">Cytoplasm</keyword>
<feature type="coiled-coil region" evidence="1">
    <location>
        <begin position="130"/>
        <end position="157"/>
    </location>
</feature>
<keyword evidence="1" id="KW-0831">Ubiquinone biosynthesis</keyword>
<proteinExistence type="inferred from homology"/>
<evidence type="ECO:0000313" key="3">
    <source>
        <dbReference type="Proteomes" id="UP000094769"/>
    </source>
</evidence>
<dbReference type="AlphaFoldDB" id="A0A7Z1AH49"/>
<organism evidence="2 3">
    <name type="scientific">Candidatus Thiodiazotropha endolucinida</name>
    <dbReference type="NCBI Taxonomy" id="1655433"/>
    <lineage>
        <taxon>Bacteria</taxon>
        <taxon>Pseudomonadati</taxon>
        <taxon>Pseudomonadota</taxon>
        <taxon>Gammaproteobacteria</taxon>
        <taxon>Chromatiales</taxon>
        <taxon>Sedimenticolaceae</taxon>
        <taxon>Candidatus Thiodiazotropha</taxon>
    </lineage>
</organism>
<dbReference type="UniPathway" id="UPA00232"/>
<dbReference type="Pfam" id="PF04380">
    <property type="entry name" value="BMFP"/>
    <property type="match status" value="1"/>
</dbReference>
<sequence>MLTGSHGRAWFVITTDPLAPDLCTGLVRNGRIDISAGGSMNQRCSIYQSCKGNFATKIIRNRVLFRWTKGSSLAIVCRMIDPKLIDELTTRLSATMPSGIQALQADVAKNIRATLESGLAKLDLVTREEFEVQQAVLARTREKLERLEIQIKELEDKTG</sequence>
<dbReference type="GO" id="GO:0005829">
    <property type="term" value="C:cytosol"/>
    <property type="evidence" value="ECO:0007669"/>
    <property type="project" value="TreeGrafter"/>
</dbReference>
<dbReference type="EMBL" id="MARB01000002">
    <property type="protein sequence ID" value="ODJ89218.1"/>
    <property type="molecule type" value="Genomic_DNA"/>
</dbReference>
<evidence type="ECO:0000256" key="1">
    <source>
        <dbReference type="HAMAP-Rule" id="MF_02216"/>
    </source>
</evidence>
<comment type="pathway">
    <text evidence="1">Cofactor biosynthesis; ubiquinone biosynthesis.</text>
</comment>
<evidence type="ECO:0000313" key="2">
    <source>
        <dbReference type="EMBL" id="ODJ89218.1"/>
    </source>
</evidence>
<keyword evidence="1" id="KW-0175">Coiled coil</keyword>
<gene>
    <name evidence="1" type="primary">ubiK</name>
    <name evidence="2" type="ORF">CODIS_03170</name>
</gene>